<keyword evidence="7" id="KW-0812">Transmembrane</keyword>
<comment type="similarity">
    <text evidence="3 7">Belongs to the peptidase S26 family.</text>
</comment>
<dbReference type="SUPFAM" id="SSF51306">
    <property type="entry name" value="LexA/Signal peptidase"/>
    <property type="match status" value="1"/>
</dbReference>
<keyword evidence="11" id="KW-1185">Reference proteome</keyword>
<organism evidence="10 11">
    <name type="scientific">Arthrobacter livingstonensis</name>
    <dbReference type="NCBI Taxonomy" id="670078"/>
    <lineage>
        <taxon>Bacteria</taxon>
        <taxon>Bacillati</taxon>
        <taxon>Actinomycetota</taxon>
        <taxon>Actinomycetes</taxon>
        <taxon>Micrococcales</taxon>
        <taxon>Micrococcaceae</taxon>
        <taxon>Arthrobacter</taxon>
    </lineage>
</organism>
<feature type="domain" description="Peptidase S26" evidence="9">
    <location>
        <begin position="102"/>
        <end position="292"/>
    </location>
</feature>
<dbReference type="AlphaFoldDB" id="A0A2V5L7D4"/>
<dbReference type="EMBL" id="QJVD01000014">
    <property type="protein sequence ID" value="PYI66612.1"/>
    <property type="molecule type" value="Genomic_DNA"/>
</dbReference>
<comment type="subcellular location">
    <subcellularLocation>
        <location evidence="2">Cell membrane</location>
        <topology evidence="2">Single-pass type II membrane protein</topology>
    </subcellularLocation>
    <subcellularLocation>
        <location evidence="7">Membrane</location>
        <topology evidence="7">Single-pass type II membrane protein</topology>
    </subcellularLocation>
</comment>
<evidence type="ECO:0000256" key="7">
    <source>
        <dbReference type="RuleBase" id="RU362042"/>
    </source>
</evidence>
<dbReference type="PRINTS" id="PR00727">
    <property type="entry name" value="LEADERPTASE"/>
</dbReference>
<dbReference type="PANTHER" id="PTHR43390">
    <property type="entry name" value="SIGNAL PEPTIDASE I"/>
    <property type="match status" value="1"/>
</dbReference>
<dbReference type="NCBIfam" id="TIGR02227">
    <property type="entry name" value="sigpep_I_bact"/>
    <property type="match status" value="1"/>
</dbReference>
<dbReference type="InterPro" id="IPR036286">
    <property type="entry name" value="LexA/Signal_pep-like_sf"/>
</dbReference>
<comment type="caution">
    <text evidence="10">The sequence shown here is derived from an EMBL/GenBank/DDBJ whole genome shotgun (WGS) entry which is preliminary data.</text>
</comment>
<dbReference type="InterPro" id="IPR019533">
    <property type="entry name" value="Peptidase_S26"/>
</dbReference>
<feature type="compositionally biased region" description="Low complexity" evidence="8">
    <location>
        <begin position="1"/>
        <end position="15"/>
    </location>
</feature>
<dbReference type="Gene3D" id="2.10.109.10">
    <property type="entry name" value="Umud Fragment, subunit A"/>
    <property type="match status" value="1"/>
</dbReference>
<reference evidence="10 11" key="1">
    <citation type="submission" date="2018-05" db="EMBL/GenBank/DDBJ databases">
        <title>Genetic diversity of glacier-inhabiting Cryobacterium bacteria in China and description of Cryobacterium mengkeensis sp. nov. and Arthrobacter glacialis sp. nov.</title>
        <authorList>
            <person name="Liu Q."/>
            <person name="Xin Y.-H."/>
        </authorList>
    </citation>
    <scope>NUCLEOTIDE SEQUENCE [LARGE SCALE GENOMIC DNA]</scope>
    <source>
        <strain evidence="10 11">LI2</strain>
    </source>
</reference>
<dbReference type="GO" id="GO:0006465">
    <property type="term" value="P:signal peptide processing"/>
    <property type="evidence" value="ECO:0007669"/>
    <property type="project" value="InterPro"/>
</dbReference>
<dbReference type="Pfam" id="PF10502">
    <property type="entry name" value="Peptidase_S26"/>
    <property type="match status" value="1"/>
</dbReference>
<gene>
    <name evidence="10" type="primary">lepB</name>
    <name evidence="10" type="ORF">CVV68_13720</name>
</gene>
<evidence type="ECO:0000256" key="8">
    <source>
        <dbReference type="SAM" id="MobiDB-lite"/>
    </source>
</evidence>
<feature type="region of interest" description="Disordered" evidence="8">
    <location>
        <begin position="1"/>
        <end position="82"/>
    </location>
</feature>
<evidence type="ECO:0000313" key="11">
    <source>
        <dbReference type="Proteomes" id="UP000247832"/>
    </source>
</evidence>
<evidence type="ECO:0000256" key="2">
    <source>
        <dbReference type="ARBA" id="ARBA00004401"/>
    </source>
</evidence>
<dbReference type="OrthoDB" id="9815782at2"/>
<evidence type="ECO:0000313" key="10">
    <source>
        <dbReference type="EMBL" id="PYI66612.1"/>
    </source>
</evidence>
<evidence type="ECO:0000256" key="6">
    <source>
        <dbReference type="PIRSR" id="PIRSR600223-1"/>
    </source>
</evidence>
<evidence type="ECO:0000256" key="1">
    <source>
        <dbReference type="ARBA" id="ARBA00000677"/>
    </source>
</evidence>
<sequence>MQQNVSGDPGPSVPDDGGGTDGTHGAKPGDAKHDGGHRAGGAQPDSAQPAGRGAGGGPDRTHGAKPDGANHGANHGGGHGGHVSEATALERFSNSAWAWGKEIVTILAIALVLSFLIKTFLFRAFYIPSGSMENTLRIDDRIFVNLLVPEPFALKRGDVVVFKDTQGWLPPESVKTGPFSWIGDVATFIGVAPDSSQQHLVKRVIGLPGDHVKCCDAAGKLTINGAAITEPYLFPGASPSDTTFDVTVPAGHIWVMGDHRNNSEDSRAHQTESGTGFVPISDVEGRAIVIAWPLNHTGILGNYPDVFAKVPEPSAVGQGASSGVIPAGQ</sequence>
<keyword evidence="7" id="KW-1133">Transmembrane helix</keyword>
<dbReference type="GO" id="GO:0004252">
    <property type="term" value="F:serine-type endopeptidase activity"/>
    <property type="evidence" value="ECO:0007669"/>
    <property type="project" value="InterPro"/>
</dbReference>
<evidence type="ECO:0000256" key="5">
    <source>
        <dbReference type="ARBA" id="ARBA00022801"/>
    </source>
</evidence>
<accession>A0A2V5L7D4</accession>
<dbReference type="CDD" id="cd06530">
    <property type="entry name" value="S26_SPase_I"/>
    <property type="match status" value="1"/>
</dbReference>
<dbReference type="GO" id="GO:0009003">
    <property type="term" value="F:signal peptidase activity"/>
    <property type="evidence" value="ECO:0007669"/>
    <property type="project" value="UniProtKB-EC"/>
</dbReference>
<dbReference type="RefSeq" id="WP_110501568.1">
    <property type="nucleotide sequence ID" value="NZ_QJVD01000014.1"/>
</dbReference>
<evidence type="ECO:0000256" key="4">
    <source>
        <dbReference type="ARBA" id="ARBA00013208"/>
    </source>
</evidence>
<dbReference type="InterPro" id="IPR000223">
    <property type="entry name" value="Pept_S26A_signal_pept_1"/>
</dbReference>
<feature type="active site" evidence="6">
    <location>
        <position position="131"/>
    </location>
</feature>
<dbReference type="EC" id="3.4.21.89" evidence="4 7"/>
<feature type="transmembrane region" description="Helical" evidence="7">
    <location>
        <begin position="103"/>
        <end position="126"/>
    </location>
</feature>
<evidence type="ECO:0000256" key="3">
    <source>
        <dbReference type="ARBA" id="ARBA00009370"/>
    </source>
</evidence>
<dbReference type="InterPro" id="IPR019758">
    <property type="entry name" value="Pept_S26A_signal_pept_1_CS"/>
</dbReference>
<dbReference type="Proteomes" id="UP000247832">
    <property type="component" value="Unassembled WGS sequence"/>
</dbReference>
<evidence type="ECO:0000259" key="9">
    <source>
        <dbReference type="Pfam" id="PF10502"/>
    </source>
</evidence>
<proteinExistence type="inferred from homology"/>
<dbReference type="GO" id="GO:0005886">
    <property type="term" value="C:plasma membrane"/>
    <property type="evidence" value="ECO:0007669"/>
    <property type="project" value="UniProtKB-SubCell"/>
</dbReference>
<name>A0A2V5L7D4_9MICC</name>
<keyword evidence="7" id="KW-0645">Protease</keyword>
<dbReference type="PANTHER" id="PTHR43390:SF1">
    <property type="entry name" value="CHLOROPLAST PROCESSING PEPTIDASE"/>
    <property type="match status" value="1"/>
</dbReference>
<comment type="catalytic activity">
    <reaction evidence="1 7">
        <text>Cleavage of hydrophobic, N-terminal signal or leader sequences from secreted and periplasmic proteins.</text>
        <dbReference type="EC" id="3.4.21.89"/>
    </reaction>
</comment>
<feature type="compositionally biased region" description="Basic and acidic residues" evidence="8">
    <location>
        <begin position="27"/>
        <end position="37"/>
    </location>
</feature>
<protein>
    <recommendedName>
        <fullName evidence="4 7">Signal peptidase I</fullName>
        <ecNumber evidence="4 7">3.4.21.89</ecNumber>
    </recommendedName>
</protein>
<dbReference type="PROSITE" id="PS00761">
    <property type="entry name" value="SPASE_I_3"/>
    <property type="match status" value="1"/>
</dbReference>
<feature type="active site" evidence="6">
    <location>
        <position position="202"/>
    </location>
</feature>
<keyword evidence="5 7" id="KW-0378">Hydrolase</keyword>
<keyword evidence="7" id="KW-0472">Membrane</keyword>